<feature type="transmembrane region" description="Helical" evidence="1">
    <location>
        <begin position="41"/>
        <end position="62"/>
    </location>
</feature>
<evidence type="ECO:0000256" key="1">
    <source>
        <dbReference type="SAM" id="Phobius"/>
    </source>
</evidence>
<sequence>FVYSAAQKSKVGMSTALNVTTVQFLVVVIGLNVSVVVPRNYIVVIVGVVILIVVALVVVYIVPSAHMERHKIAMNFVIVVVLRKE</sequence>
<gene>
    <name evidence="2" type="ORF">LCGC14_0778630</name>
</gene>
<keyword evidence="1" id="KW-0812">Transmembrane</keyword>
<comment type="caution">
    <text evidence="2">The sequence shown here is derived from an EMBL/GenBank/DDBJ whole genome shotgun (WGS) entry which is preliminary data.</text>
</comment>
<organism evidence="2">
    <name type="scientific">marine sediment metagenome</name>
    <dbReference type="NCBI Taxonomy" id="412755"/>
    <lineage>
        <taxon>unclassified sequences</taxon>
        <taxon>metagenomes</taxon>
        <taxon>ecological metagenomes</taxon>
    </lineage>
</organism>
<name>A0A0F9SG20_9ZZZZ</name>
<feature type="transmembrane region" description="Helical" evidence="1">
    <location>
        <begin position="16"/>
        <end position="35"/>
    </location>
</feature>
<dbReference type="EMBL" id="LAZR01002000">
    <property type="protein sequence ID" value="KKN35931.1"/>
    <property type="molecule type" value="Genomic_DNA"/>
</dbReference>
<evidence type="ECO:0000313" key="2">
    <source>
        <dbReference type="EMBL" id="KKN35931.1"/>
    </source>
</evidence>
<dbReference type="AlphaFoldDB" id="A0A0F9SG20"/>
<keyword evidence="1" id="KW-0472">Membrane</keyword>
<reference evidence="2" key="1">
    <citation type="journal article" date="2015" name="Nature">
        <title>Complex archaea that bridge the gap between prokaryotes and eukaryotes.</title>
        <authorList>
            <person name="Spang A."/>
            <person name="Saw J.H."/>
            <person name="Jorgensen S.L."/>
            <person name="Zaremba-Niedzwiedzka K."/>
            <person name="Martijn J."/>
            <person name="Lind A.E."/>
            <person name="van Eijk R."/>
            <person name="Schleper C."/>
            <person name="Guy L."/>
            <person name="Ettema T.J."/>
        </authorList>
    </citation>
    <scope>NUCLEOTIDE SEQUENCE</scope>
</reference>
<accession>A0A0F9SG20</accession>
<proteinExistence type="predicted"/>
<protein>
    <submittedName>
        <fullName evidence="2">Uncharacterized protein</fullName>
    </submittedName>
</protein>
<feature type="non-terminal residue" evidence="2">
    <location>
        <position position="1"/>
    </location>
</feature>
<keyword evidence="1" id="KW-1133">Transmembrane helix</keyword>